<comment type="caution">
    <text evidence="1">The sequence shown here is derived from an EMBL/GenBank/DDBJ whole genome shotgun (WGS) entry which is preliminary data.</text>
</comment>
<dbReference type="AlphaFoldDB" id="A0AAW0TIW7"/>
<keyword evidence="2" id="KW-1185">Reference proteome</keyword>
<sequence>MAAGYPRPPSPLEQETKLARASGEITSPVVTPFPMTGAWLPQSTLPPHQQSSFLIVPPLHPGLVPGCLSPHYHHTNVTCKRKKRKLIL</sequence>
<proteinExistence type="predicted"/>
<gene>
    <name evidence="1" type="ORF">O3P69_018127</name>
</gene>
<dbReference type="Proteomes" id="UP001487740">
    <property type="component" value="Unassembled WGS sequence"/>
</dbReference>
<name>A0AAW0TIW7_SCYPA</name>
<evidence type="ECO:0000313" key="2">
    <source>
        <dbReference type="Proteomes" id="UP001487740"/>
    </source>
</evidence>
<accession>A0AAW0TIW7</accession>
<reference evidence="1 2" key="1">
    <citation type="submission" date="2023-03" db="EMBL/GenBank/DDBJ databases">
        <title>High-quality genome of Scylla paramamosain provides insights in environmental adaptation.</title>
        <authorList>
            <person name="Zhang L."/>
        </authorList>
    </citation>
    <scope>NUCLEOTIDE SEQUENCE [LARGE SCALE GENOMIC DNA]</scope>
    <source>
        <strain evidence="1">LZ_2023a</strain>
        <tissue evidence="1">Muscle</tissue>
    </source>
</reference>
<evidence type="ECO:0000313" key="1">
    <source>
        <dbReference type="EMBL" id="KAK8387331.1"/>
    </source>
</evidence>
<dbReference type="EMBL" id="JARAKH010000030">
    <property type="protein sequence ID" value="KAK8387331.1"/>
    <property type="molecule type" value="Genomic_DNA"/>
</dbReference>
<protein>
    <submittedName>
        <fullName evidence="1">Uncharacterized protein</fullName>
    </submittedName>
</protein>
<organism evidence="1 2">
    <name type="scientific">Scylla paramamosain</name>
    <name type="common">Mud crab</name>
    <dbReference type="NCBI Taxonomy" id="85552"/>
    <lineage>
        <taxon>Eukaryota</taxon>
        <taxon>Metazoa</taxon>
        <taxon>Ecdysozoa</taxon>
        <taxon>Arthropoda</taxon>
        <taxon>Crustacea</taxon>
        <taxon>Multicrustacea</taxon>
        <taxon>Malacostraca</taxon>
        <taxon>Eumalacostraca</taxon>
        <taxon>Eucarida</taxon>
        <taxon>Decapoda</taxon>
        <taxon>Pleocyemata</taxon>
        <taxon>Brachyura</taxon>
        <taxon>Eubrachyura</taxon>
        <taxon>Portunoidea</taxon>
        <taxon>Portunidae</taxon>
        <taxon>Portuninae</taxon>
        <taxon>Scylla</taxon>
    </lineage>
</organism>